<keyword evidence="4 6" id="KW-1133">Transmembrane helix</keyword>
<feature type="transmembrane region" description="Helical" evidence="6">
    <location>
        <begin position="177"/>
        <end position="197"/>
    </location>
</feature>
<evidence type="ECO:0000256" key="2">
    <source>
        <dbReference type="ARBA" id="ARBA00022475"/>
    </source>
</evidence>
<dbReference type="InterPro" id="IPR011701">
    <property type="entry name" value="MFS"/>
</dbReference>
<feature type="transmembrane region" description="Helical" evidence="6">
    <location>
        <begin position="82"/>
        <end position="99"/>
    </location>
</feature>
<dbReference type="AlphaFoldDB" id="A0AAC9XJW5"/>
<keyword evidence="5 6" id="KW-0472">Membrane</keyword>
<protein>
    <submittedName>
        <fullName evidence="8">MFS transporter</fullName>
    </submittedName>
</protein>
<keyword evidence="3 6" id="KW-0812">Transmembrane</keyword>
<keyword evidence="2" id="KW-1003">Cell membrane</keyword>
<accession>A0AAC9XJW5</accession>
<dbReference type="InterPro" id="IPR036259">
    <property type="entry name" value="MFS_trans_sf"/>
</dbReference>
<evidence type="ECO:0000256" key="3">
    <source>
        <dbReference type="ARBA" id="ARBA00022692"/>
    </source>
</evidence>
<gene>
    <name evidence="8" type="ORF">BHAMNSH16_00530</name>
</gene>
<feature type="transmembrane region" description="Helical" evidence="6">
    <location>
        <begin position="105"/>
        <end position="126"/>
    </location>
</feature>
<dbReference type="Pfam" id="PF07690">
    <property type="entry name" value="MFS_1"/>
    <property type="match status" value="1"/>
</dbReference>
<feature type="transmembrane region" description="Helical" evidence="6">
    <location>
        <begin position="297"/>
        <end position="314"/>
    </location>
</feature>
<dbReference type="PANTHER" id="PTHR43124:SF3">
    <property type="entry name" value="CHLORAMPHENICOL EFFLUX PUMP RV0191"/>
    <property type="match status" value="1"/>
</dbReference>
<dbReference type="CDD" id="cd06174">
    <property type="entry name" value="MFS"/>
    <property type="match status" value="1"/>
</dbReference>
<comment type="subcellular location">
    <subcellularLocation>
        <location evidence="1">Cell membrane</location>
        <topology evidence="1">Multi-pass membrane protein</topology>
    </subcellularLocation>
</comment>
<evidence type="ECO:0000313" key="8">
    <source>
        <dbReference type="EMBL" id="ASJ20219.1"/>
    </source>
</evidence>
<name>A0AAC9XJW5_9SPIR</name>
<dbReference type="PROSITE" id="PS50850">
    <property type="entry name" value="MFS"/>
    <property type="match status" value="1"/>
</dbReference>
<evidence type="ECO:0000256" key="6">
    <source>
        <dbReference type="SAM" id="Phobius"/>
    </source>
</evidence>
<dbReference type="Proteomes" id="UP000264880">
    <property type="component" value="Chromosome"/>
</dbReference>
<feature type="transmembrane region" description="Helical" evidence="6">
    <location>
        <begin position="320"/>
        <end position="343"/>
    </location>
</feature>
<feature type="transmembrane region" description="Helical" evidence="6">
    <location>
        <begin position="355"/>
        <end position="373"/>
    </location>
</feature>
<feature type="transmembrane region" description="Helical" evidence="6">
    <location>
        <begin position="12"/>
        <end position="31"/>
    </location>
</feature>
<dbReference type="GO" id="GO:0005886">
    <property type="term" value="C:plasma membrane"/>
    <property type="evidence" value="ECO:0007669"/>
    <property type="project" value="UniProtKB-SubCell"/>
</dbReference>
<dbReference type="GO" id="GO:0022857">
    <property type="term" value="F:transmembrane transporter activity"/>
    <property type="evidence" value="ECO:0007669"/>
    <property type="project" value="InterPro"/>
</dbReference>
<feature type="transmembrane region" description="Helical" evidence="6">
    <location>
        <begin position="263"/>
        <end position="285"/>
    </location>
</feature>
<feature type="domain" description="Major facilitator superfamily (MFS) profile" evidence="7">
    <location>
        <begin position="1"/>
        <end position="419"/>
    </location>
</feature>
<dbReference type="PANTHER" id="PTHR43124">
    <property type="entry name" value="PURINE EFFLUX PUMP PBUE"/>
    <property type="match status" value="1"/>
</dbReference>
<dbReference type="KEGG" id="bhp:BHAMNSH16_00530"/>
<dbReference type="SUPFAM" id="SSF103473">
    <property type="entry name" value="MFS general substrate transporter"/>
    <property type="match status" value="1"/>
</dbReference>
<evidence type="ECO:0000256" key="5">
    <source>
        <dbReference type="ARBA" id="ARBA00023136"/>
    </source>
</evidence>
<evidence type="ECO:0000259" key="7">
    <source>
        <dbReference type="PROSITE" id="PS50850"/>
    </source>
</evidence>
<evidence type="ECO:0000313" key="9">
    <source>
        <dbReference type="Proteomes" id="UP000264880"/>
    </source>
</evidence>
<dbReference type="RefSeq" id="WP_008726946.1">
    <property type="nucleotide sequence ID" value="NZ_CP019914.1"/>
</dbReference>
<feature type="transmembrane region" description="Helical" evidence="6">
    <location>
        <begin position="218"/>
        <end position="243"/>
    </location>
</feature>
<reference evidence="8 9" key="1">
    <citation type="submission" date="2017-02" db="EMBL/GenBank/DDBJ databases">
        <title>Complete genome sequence of Brachyspira hampsonii genomovar I strain NSH-16 (ATCC BAA-2463).</title>
        <authorList>
            <person name="Mirajkar N.S."/>
            <person name="Gebhart C.J."/>
        </authorList>
    </citation>
    <scope>NUCLEOTIDE SEQUENCE [LARGE SCALE GENOMIC DNA]</scope>
    <source>
        <strain evidence="8 9">NSH-16</strain>
    </source>
</reference>
<evidence type="ECO:0000256" key="4">
    <source>
        <dbReference type="ARBA" id="ARBA00022989"/>
    </source>
</evidence>
<evidence type="ECO:0000256" key="1">
    <source>
        <dbReference type="ARBA" id="ARBA00004651"/>
    </source>
</evidence>
<proteinExistence type="predicted"/>
<dbReference type="EMBL" id="CP019914">
    <property type="protein sequence ID" value="ASJ20219.1"/>
    <property type="molecule type" value="Genomic_DNA"/>
</dbReference>
<organism evidence="8 9">
    <name type="scientific">Brachyspira hampsonii</name>
    <dbReference type="NCBI Taxonomy" id="1287055"/>
    <lineage>
        <taxon>Bacteria</taxon>
        <taxon>Pseudomonadati</taxon>
        <taxon>Spirochaetota</taxon>
        <taxon>Spirochaetia</taxon>
        <taxon>Brachyspirales</taxon>
        <taxon>Brachyspiraceae</taxon>
        <taxon>Brachyspira</taxon>
    </lineage>
</organism>
<feature type="transmembrane region" description="Helical" evidence="6">
    <location>
        <begin position="51"/>
        <end position="70"/>
    </location>
</feature>
<sequence length="432" mass="47597">MLLKKLGFTSKENFRAFITVITAGQIIYCAFEAFKASFYTPLITMLNITNTQFGVLFTLIGSAMFFYIPAGWLNNRFTPRQLIISGLIIRIIGTVYMVAVVNASYISLCLVALSWGIVDAFFWPAILNGTRLFASEENQGIAFGLLESGRRAMELGMNTLALFIFAALGSSPTAMRIIITAYTFLIVLWVFLSFKFIPNIKLLKSETSTEKNKEALSGLIKALLYPEVWLSGIIGMSVYTAYIAVVYSVPYMQNVFGLSTSQAVVFGLFNASGIGILGGIIGGLLGDKVFKSPVKMLSYSLLLTVVVLLGIVLTPKNPNYLYISMILMFIYSFVIFISRSVYFAPIGEANIPKEFSGSAMAVASFLTYSPVFWAYGVNGALIDMNKDNPSQGYYYIFLIGLIFTIIGALSAIILSKLIKIRKEKNKIESNAN</sequence>
<feature type="transmembrane region" description="Helical" evidence="6">
    <location>
        <begin position="393"/>
        <end position="414"/>
    </location>
</feature>
<dbReference type="InterPro" id="IPR020846">
    <property type="entry name" value="MFS_dom"/>
</dbReference>
<keyword evidence="9" id="KW-1185">Reference proteome</keyword>
<dbReference type="Gene3D" id="1.20.1250.20">
    <property type="entry name" value="MFS general substrate transporter like domains"/>
    <property type="match status" value="2"/>
</dbReference>
<dbReference type="InterPro" id="IPR050189">
    <property type="entry name" value="MFS_Efflux_Transporters"/>
</dbReference>